<evidence type="ECO:0000256" key="4">
    <source>
        <dbReference type="ARBA" id="ARBA00023163"/>
    </source>
</evidence>
<dbReference type="InterPro" id="IPR005119">
    <property type="entry name" value="LysR_subst-bd"/>
</dbReference>
<name>A0A7Y9QV11_9BURK</name>
<feature type="domain" description="HTH lysR-type" evidence="5">
    <location>
        <begin position="9"/>
        <end position="66"/>
    </location>
</feature>
<evidence type="ECO:0000313" key="7">
    <source>
        <dbReference type="Proteomes" id="UP000518288"/>
    </source>
</evidence>
<evidence type="ECO:0000259" key="5">
    <source>
        <dbReference type="PROSITE" id="PS50931"/>
    </source>
</evidence>
<dbReference type="AlphaFoldDB" id="A0A7Y9QV11"/>
<proteinExistence type="inferred from homology"/>
<dbReference type="InterPro" id="IPR000847">
    <property type="entry name" value="LysR_HTH_N"/>
</dbReference>
<dbReference type="SUPFAM" id="SSF53850">
    <property type="entry name" value="Periplasmic binding protein-like II"/>
    <property type="match status" value="1"/>
</dbReference>
<dbReference type="Gene3D" id="3.40.190.10">
    <property type="entry name" value="Periplasmic binding protein-like II"/>
    <property type="match status" value="2"/>
</dbReference>
<keyword evidence="3" id="KW-0238">DNA-binding</keyword>
<dbReference type="EMBL" id="JACCFH010000001">
    <property type="protein sequence ID" value="NYG31912.1"/>
    <property type="molecule type" value="Genomic_DNA"/>
</dbReference>
<dbReference type="Pfam" id="PF03466">
    <property type="entry name" value="LysR_substrate"/>
    <property type="match status" value="1"/>
</dbReference>
<keyword evidence="4" id="KW-0804">Transcription</keyword>
<dbReference type="InterPro" id="IPR036390">
    <property type="entry name" value="WH_DNA-bd_sf"/>
</dbReference>
<evidence type="ECO:0000313" key="6">
    <source>
        <dbReference type="EMBL" id="NYG31912.1"/>
    </source>
</evidence>
<keyword evidence="2" id="KW-0805">Transcription regulation</keyword>
<dbReference type="SUPFAM" id="SSF46785">
    <property type="entry name" value="Winged helix' DNA-binding domain"/>
    <property type="match status" value="1"/>
</dbReference>
<dbReference type="GO" id="GO:0006351">
    <property type="term" value="P:DNA-templated transcription"/>
    <property type="evidence" value="ECO:0007669"/>
    <property type="project" value="TreeGrafter"/>
</dbReference>
<evidence type="ECO:0000256" key="1">
    <source>
        <dbReference type="ARBA" id="ARBA00009437"/>
    </source>
</evidence>
<dbReference type="GO" id="GO:0003700">
    <property type="term" value="F:DNA-binding transcription factor activity"/>
    <property type="evidence" value="ECO:0007669"/>
    <property type="project" value="InterPro"/>
</dbReference>
<dbReference type="PRINTS" id="PR00039">
    <property type="entry name" value="HTHLYSR"/>
</dbReference>
<dbReference type="PROSITE" id="PS50931">
    <property type="entry name" value="HTH_LYSR"/>
    <property type="match status" value="1"/>
</dbReference>
<keyword evidence="7" id="KW-1185">Reference proteome</keyword>
<evidence type="ECO:0000256" key="2">
    <source>
        <dbReference type="ARBA" id="ARBA00023015"/>
    </source>
</evidence>
<organism evidence="6 7">
    <name type="scientific">Sphaerotilus montanus</name>
    <dbReference type="NCBI Taxonomy" id="522889"/>
    <lineage>
        <taxon>Bacteria</taxon>
        <taxon>Pseudomonadati</taxon>
        <taxon>Pseudomonadota</taxon>
        <taxon>Betaproteobacteria</taxon>
        <taxon>Burkholderiales</taxon>
        <taxon>Sphaerotilaceae</taxon>
        <taxon>Sphaerotilus</taxon>
    </lineage>
</organism>
<dbReference type="FunFam" id="1.10.10.10:FF:000001">
    <property type="entry name" value="LysR family transcriptional regulator"/>
    <property type="match status" value="1"/>
</dbReference>
<comment type="caution">
    <text evidence="6">The sequence shown here is derived from an EMBL/GenBank/DDBJ whole genome shotgun (WGS) entry which is preliminary data.</text>
</comment>
<reference evidence="6 7" key="1">
    <citation type="submission" date="2020-07" db="EMBL/GenBank/DDBJ databases">
        <title>Genomic Encyclopedia of Archaeal and Bacterial Type Strains, Phase II (KMG-II): from individual species to whole genera.</title>
        <authorList>
            <person name="Goeker M."/>
        </authorList>
    </citation>
    <scope>NUCLEOTIDE SEQUENCE [LARGE SCALE GENOMIC DNA]</scope>
    <source>
        <strain evidence="6 7">DSM 21226</strain>
    </source>
</reference>
<dbReference type="Pfam" id="PF00126">
    <property type="entry name" value="HTH_1"/>
    <property type="match status" value="1"/>
</dbReference>
<accession>A0A7Y9QV11</accession>
<dbReference type="InterPro" id="IPR058163">
    <property type="entry name" value="LysR-type_TF_proteobact-type"/>
</dbReference>
<dbReference type="CDD" id="cd08432">
    <property type="entry name" value="PBP2_GcdR_TrpI_HvrB_AmpR_like"/>
    <property type="match status" value="1"/>
</dbReference>
<sequence length="335" mass="36439">MHRLPNRPLALDCLRTFEAAARRLSFSAAAEELHLTQPAISRQIKGLEEALGAQLFHRGTRRIELTLAGQTLQRTVQPALARLDSCVRQIRLSHSRAMVSVTTFPSFASLWLMPRLPDFERAHPDADLRIAASDRLVETEDVELDVALRHCSADKVPAGAVRLFGEVLTPVVSAGLADAIDRGHAPRLAQPADLTEHTLLEMDDGHSPSTLLSWPRWLAGCGLAHLTPRRWISVNYTHQQVQAALAGQGVALARLAMVHDALARGDLVEPFGAGGRRWAEPCYWLVPLVPPGGRTGAAAQRPEVRAFSDWVLAQAALTRAAIGDVADPETDAHAD</sequence>
<dbReference type="Proteomes" id="UP000518288">
    <property type="component" value="Unassembled WGS sequence"/>
</dbReference>
<dbReference type="PANTHER" id="PTHR30537:SF74">
    <property type="entry name" value="HTH-TYPE TRANSCRIPTIONAL REGULATOR TRPI"/>
    <property type="match status" value="1"/>
</dbReference>
<protein>
    <submittedName>
        <fullName evidence="6">LysR family glycine cleavage system transcriptional activator</fullName>
    </submittedName>
</protein>
<dbReference type="InterPro" id="IPR036388">
    <property type="entry name" value="WH-like_DNA-bd_sf"/>
</dbReference>
<dbReference type="GO" id="GO:0043565">
    <property type="term" value="F:sequence-specific DNA binding"/>
    <property type="evidence" value="ECO:0007669"/>
    <property type="project" value="TreeGrafter"/>
</dbReference>
<gene>
    <name evidence="6" type="ORF">BDD16_000898</name>
</gene>
<dbReference type="RefSeq" id="WP_179632858.1">
    <property type="nucleotide sequence ID" value="NZ_JACCFH010000001.1"/>
</dbReference>
<dbReference type="Gene3D" id="1.10.10.10">
    <property type="entry name" value="Winged helix-like DNA-binding domain superfamily/Winged helix DNA-binding domain"/>
    <property type="match status" value="1"/>
</dbReference>
<dbReference type="PANTHER" id="PTHR30537">
    <property type="entry name" value="HTH-TYPE TRANSCRIPTIONAL REGULATOR"/>
    <property type="match status" value="1"/>
</dbReference>
<comment type="similarity">
    <text evidence="1">Belongs to the LysR transcriptional regulatory family.</text>
</comment>
<evidence type="ECO:0000256" key="3">
    <source>
        <dbReference type="ARBA" id="ARBA00023125"/>
    </source>
</evidence>